<dbReference type="RefSeq" id="WP_110843459.1">
    <property type="nucleotide sequence ID" value="NZ_QJVJ01000017.1"/>
</dbReference>
<evidence type="ECO:0000256" key="1">
    <source>
        <dbReference type="SAM" id="MobiDB-lite"/>
    </source>
</evidence>
<proteinExistence type="predicted"/>
<organism evidence="2 3">
    <name type="scientific">Paenibacillus flagellatus</name>
    <dbReference type="NCBI Taxonomy" id="2211139"/>
    <lineage>
        <taxon>Bacteria</taxon>
        <taxon>Bacillati</taxon>
        <taxon>Bacillota</taxon>
        <taxon>Bacilli</taxon>
        <taxon>Bacillales</taxon>
        <taxon>Paenibacillaceae</taxon>
        <taxon>Paenibacillus</taxon>
    </lineage>
</organism>
<comment type="caution">
    <text evidence="2">The sequence shown here is derived from an EMBL/GenBank/DDBJ whole genome shotgun (WGS) entry which is preliminary data.</text>
</comment>
<dbReference type="EMBL" id="QJVJ01000017">
    <property type="protein sequence ID" value="PYI50715.1"/>
    <property type="molecule type" value="Genomic_DNA"/>
</dbReference>
<reference evidence="2 3" key="1">
    <citation type="submission" date="2018-05" db="EMBL/GenBank/DDBJ databases">
        <title>Paenibacillus flagellatus sp. nov., isolated from selenium mineral soil.</title>
        <authorList>
            <person name="Dai X."/>
        </authorList>
    </citation>
    <scope>NUCLEOTIDE SEQUENCE [LARGE SCALE GENOMIC DNA]</scope>
    <source>
        <strain evidence="2 3">DXL2</strain>
    </source>
</reference>
<feature type="region of interest" description="Disordered" evidence="1">
    <location>
        <begin position="106"/>
        <end position="131"/>
    </location>
</feature>
<dbReference type="Proteomes" id="UP000247476">
    <property type="component" value="Unassembled WGS sequence"/>
</dbReference>
<evidence type="ECO:0000313" key="2">
    <source>
        <dbReference type="EMBL" id="PYI50715.1"/>
    </source>
</evidence>
<protein>
    <submittedName>
        <fullName evidence="2">Uncharacterized protein</fullName>
    </submittedName>
</protein>
<keyword evidence="3" id="KW-1185">Reference proteome</keyword>
<dbReference type="AlphaFoldDB" id="A0A2V5JVF8"/>
<gene>
    <name evidence="2" type="ORF">DLM86_28525</name>
</gene>
<accession>A0A2V5JVF8</accession>
<dbReference type="OrthoDB" id="2661156at2"/>
<name>A0A2V5JVF8_9BACL</name>
<sequence>MTQAPIYFQYEDARAADIAIDTLSELGYHVHPFEQDGKPGLRLYVDHNDLTSALEIAQANGGTLLDTDCAPSEATSYDEAYGMDAVRIPAHLVNEDWPETYFDGGGPVPGTIGSADENGADPAMFDPSGDDYDHFSAGVRL</sequence>
<evidence type="ECO:0000313" key="3">
    <source>
        <dbReference type="Proteomes" id="UP000247476"/>
    </source>
</evidence>